<sequence>MIEKRSRSRPDKIAWFNQVIGKEVIADVIQHGNEIKLAYSAINGVRFNHFPLVSQHHPGLHDKMALAEAISQVCSLHSKPIDLTEYRYSGIN</sequence>
<evidence type="ECO:0000313" key="2">
    <source>
        <dbReference type="Proteomes" id="UP000278035"/>
    </source>
</evidence>
<accession>A0A3G8LVZ7</accession>
<dbReference type="EMBL" id="CP034015">
    <property type="protein sequence ID" value="AZG73325.1"/>
    <property type="molecule type" value="Genomic_DNA"/>
</dbReference>
<organism evidence="1 2">
    <name type="scientific">Shewanella livingstonensis</name>
    <dbReference type="NCBI Taxonomy" id="150120"/>
    <lineage>
        <taxon>Bacteria</taxon>
        <taxon>Pseudomonadati</taxon>
        <taxon>Pseudomonadota</taxon>
        <taxon>Gammaproteobacteria</taxon>
        <taxon>Alteromonadales</taxon>
        <taxon>Shewanellaceae</taxon>
        <taxon>Shewanella</taxon>
    </lineage>
</organism>
<dbReference type="AlphaFoldDB" id="A0A3G8LVZ7"/>
<gene>
    <name evidence="1" type="ORF">EGC82_11460</name>
</gene>
<protein>
    <submittedName>
        <fullName evidence="1">Uncharacterized protein</fullName>
    </submittedName>
</protein>
<dbReference type="Proteomes" id="UP000278035">
    <property type="component" value="Chromosome"/>
</dbReference>
<dbReference type="RefSeq" id="WP_124730880.1">
    <property type="nucleotide sequence ID" value="NZ_CBCSKC010000043.1"/>
</dbReference>
<dbReference type="OrthoDB" id="5413830at2"/>
<proteinExistence type="predicted"/>
<name>A0A3G8LVZ7_9GAMM</name>
<reference evidence="2" key="1">
    <citation type="submission" date="2018-11" db="EMBL/GenBank/DDBJ databases">
        <title>Shewanella sp. M2.</title>
        <authorList>
            <person name="Hwang Y.J."/>
            <person name="Hwang C.Y."/>
        </authorList>
    </citation>
    <scope>NUCLEOTIDE SEQUENCE [LARGE SCALE GENOMIC DNA]</scope>
    <source>
        <strain evidence="2">LMG 19866</strain>
    </source>
</reference>
<dbReference type="KEGG" id="slj:EGC82_11460"/>
<evidence type="ECO:0000313" key="1">
    <source>
        <dbReference type="EMBL" id="AZG73325.1"/>
    </source>
</evidence>
<keyword evidence="2" id="KW-1185">Reference proteome</keyword>